<reference evidence="2 3" key="1">
    <citation type="journal article" date="1998" name="Science">
        <title>Genome sequence of the nematode C. elegans: a platform for investigating biology.</title>
        <authorList>
            <consortium name="The C. elegans sequencing consortium"/>
            <person name="Sulson J.E."/>
            <person name="Waterston R."/>
        </authorList>
    </citation>
    <scope>NUCLEOTIDE SEQUENCE [LARGE SCALE GENOMIC DNA]</scope>
    <source>
        <strain evidence="2 3">Bristol N2</strain>
    </source>
</reference>
<dbReference type="Proteomes" id="UP000001940">
    <property type="component" value="Chromosome II"/>
</dbReference>
<dbReference type="Bgee" id="WBGene00271830">
    <property type="expression patterns" value="Expressed in pharyngeal muscle cell (C elegans) and 3 other cell types or tissues"/>
</dbReference>
<feature type="compositionally biased region" description="Basic and acidic residues" evidence="1">
    <location>
        <begin position="16"/>
        <end position="25"/>
    </location>
</feature>
<dbReference type="AlphaFoldDB" id="A0A2I2LDV9"/>
<keyword evidence="3" id="KW-1185">Reference proteome</keyword>
<name>A0A2I2LDV9_CAEEL</name>
<evidence type="ECO:0000256" key="1">
    <source>
        <dbReference type="SAM" id="MobiDB-lite"/>
    </source>
</evidence>
<gene>
    <name evidence="2" type="ORF">CELE_W09G10.9</name>
    <name evidence="2 4" type="ORF">W09G10.9</name>
</gene>
<evidence type="ECO:0000313" key="2">
    <source>
        <dbReference type="EMBL" id="SOT38349.1"/>
    </source>
</evidence>
<dbReference type="EMBL" id="BX284602">
    <property type="protein sequence ID" value="SOT38349.1"/>
    <property type="molecule type" value="Genomic_DNA"/>
</dbReference>
<feature type="compositionally biased region" description="Basic residues" evidence="1">
    <location>
        <begin position="1"/>
        <end position="10"/>
    </location>
</feature>
<proteinExistence type="predicted"/>
<dbReference type="InParanoid" id="A0A2I2LDV9"/>
<dbReference type="WormBase" id="W09G10.9">
    <property type="protein sequence ID" value="CE52408"/>
    <property type="gene ID" value="WBGene00271830"/>
</dbReference>
<dbReference type="AGR" id="WB:WBGene00271830"/>
<evidence type="ECO:0000313" key="3">
    <source>
        <dbReference type="Proteomes" id="UP000001940"/>
    </source>
</evidence>
<feature type="non-terminal residue" evidence="2">
    <location>
        <position position="1"/>
    </location>
</feature>
<accession>A0A2I2LDV9</accession>
<feature type="region of interest" description="Disordered" evidence="1">
    <location>
        <begin position="1"/>
        <end position="25"/>
    </location>
</feature>
<sequence>IEKFRGKRRNVTVSSKENEFNKHQA</sequence>
<protein>
    <submittedName>
        <fullName evidence="2">Integration host factor subunit alpha</fullName>
    </submittedName>
</protein>
<organism evidence="2 3">
    <name type="scientific">Caenorhabditis elegans</name>
    <dbReference type="NCBI Taxonomy" id="6239"/>
    <lineage>
        <taxon>Eukaryota</taxon>
        <taxon>Metazoa</taxon>
        <taxon>Ecdysozoa</taxon>
        <taxon>Nematoda</taxon>
        <taxon>Chromadorea</taxon>
        <taxon>Rhabditida</taxon>
        <taxon>Rhabditina</taxon>
        <taxon>Rhabditomorpha</taxon>
        <taxon>Rhabditoidea</taxon>
        <taxon>Rhabditidae</taxon>
        <taxon>Peloderinae</taxon>
        <taxon>Caenorhabditis</taxon>
    </lineage>
</organism>
<evidence type="ECO:0000313" key="4">
    <source>
        <dbReference type="WormBase" id="W09G10.9"/>
    </source>
</evidence>